<accession>A0AAD9NGV5</accession>
<name>A0AAD9NGV5_RIDPI</name>
<dbReference type="AlphaFoldDB" id="A0AAD9NGV5"/>
<evidence type="ECO:0000313" key="3">
    <source>
        <dbReference type="Proteomes" id="UP001209878"/>
    </source>
</evidence>
<dbReference type="Proteomes" id="UP001209878">
    <property type="component" value="Unassembled WGS sequence"/>
</dbReference>
<sequence length="207" mass="21887">GSEVNTLVYVVGPASCQTWQHVYTAVTRGRNCVTLVTRQSDLVVAVSRQPQRRNTSLREKMAEQLKDLGVSSRGGCLPTGGGNVAATTIPNGPPTPMNMASAMSKFTNATIPIQHSNGSALDPTSVPSCTANTAPTEKDDGQPPTSPFSDWGDADSQDIAALEAVPLSPETPGKVPRTPTKRRITEMDPVTDSSVSPLKRSLAKLNF</sequence>
<proteinExistence type="predicted"/>
<feature type="region of interest" description="Disordered" evidence="1">
    <location>
        <begin position="116"/>
        <end position="196"/>
    </location>
</feature>
<feature type="compositionally biased region" description="Polar residues" evidence="1">
    <location>
        <begin position="125"/>
        <end position="135"/>
    </location>
</feature>
<dbReference type="EMBL" id="JAODUO010001172">
    <property type="protein sequence ID" value="KAK2169822.1"/>
    <property type="molecule type" value="Genomic_DNA"/>
</dbReference>
<organism evidence="2 3">
    <name type="scientific">Ridgeia piscesae</name>
    <name type="common">Tubeworm</name>
    <dbReference type="NCBI Taxonomy" id="27915"/>
    <lineage>
        <taxon>Eukaryota</taxon>
        <taxon>Metazoa</taxon>
        <taxon>Spiralia</taxon>
        <taxon>Lophotrochozoa</taxon>
        <taxon>Annelida</taxon>
        <taxon>Polychaeta</taxon>
        <taxon>Sedentaria</taxon>
        <taxon>Canalipalpata</taxon>
        <taxon>Sabellida</taxon>
        <taxon>Siboglinidae</taxon>
        <taxon>Ridgeia</taxon>
    </lineage>
</organism>
<dbReference type="Gene3D" id="3.40.50.300">
    <property type="entry name" value="P-loop containing nucleotide triphosphate hydrolases"/>
    <property type="match status" value="1"/>
</dbReference>
<evidence type="ECO:0000313" key="2">
    <source>
        <dbReference type="EMBL" id="KAK2169822.1"/>
    </source>
</evidence>
<protein>
    <submittedName>
        <fullName evidence="2">Uncharacterized protein</fullName>
    </submittedName>
</protein>
<dbReference type="InterPro" id="IPR027417">
    <property type="entry name" value="P-loop_NTPase"/>
</dbReference>
<feature type="non-terminal residue" evidence="2">
    <location>
        <position position="1"/>
    </location>
</feature>
<gene>
    <name evidence="2" type="ORF">NP493_1175g01006</name>
</gene>
<keyword evidence="3" id="KW-1185">Reference proteome</keyword>
<reference evidence="2" key="1">
    <citation type="journal article" date="2023" name="Mol. Biol. Evol.">
        <title>Third-Generation Sequencing Reveals the Adaptive Role of the Epigenome in Three Deep-Sea Polychaetes.</title>
        <authorList>
            <person name="Perez M."/>
            <person name="Aroh O."/>
            <person name="Sun Y."/>
            <person name="Lan Y."/>
            <person name="Juniper S.K."/>
            <person name="Young C.R."/>
            <person name="Angers B."/>
            <person name="Qian P.Y."/>
        </authorList>
    </citation>
    <scope>NUCLEOTIDE SEQUENCE</scope>
    <source>
        <strain evidence="2">R07B-5</strain>
    </source>
</reference>
<dbReference type="CDD" id="cd18809">
    <property type="entry name" value="SF1_C_RecD"/>
    <property type="match status" value="1"/>
</dbReference>
<evidence type="ECO:0000256" key="1">
    <source>
        <dbReference type="SAM" id="MobiDB-lite"/>
    </source>
</evidence>
<comment type="caution">
    <text evidence="2">The sequence shown here is derived from an EMBL/GenBank/DDBJ whole genome shotgun (WGS) entry which is preliminary data.</text>
</comment>